<keyword evidence="9" id="KW-0812">Transmembrane</keyword>
<evidence type="ECO:0000256" key="9">
    <source>
        <dbReference type="SAM" id="Phobius"/>
    </source>
</evidence>
<feature type="domain" description="Signal transduction histidine kinase subgroup 3 dimerisation and phosphoacceptor" evidence="10">
    <location>
        <begin position="173"/>
        <end position="234"/>
    </location>
</feature>
<comment type="catalytic activity">
    <reaction evidence="1">
        <text>ATP + protein L-histidine = ADP + protein N-phospho-L-histidine.</text>
        <dbReference type="EC" id="2.7.13.3"/>
    </reaction>
</comment>
<dbReference type="EC" id="2.7.13.3" evidence="2"/>
<evidence type="ECO:0000256" key="6">
    <source>
        <dbReference type="ARBA" id="ARBA00022777"/>
    </source>
</evidence>
<evidence type="ECO:0000256" key="2">
    <source>
        <dbReference type="ARBA" id="ARBA00012438"/>
    </source>
</evidence>
<gene>
    <name evidence="11" type="ORF">E1261_34070</name>
</gene>
<dbReference type="Gene3D" id="1.20.5.1930">
    <property type="match status" value="1"/>
</dbReference>
<keyword evidence="12" id="KW-1185">Reference proteome</keyword>
<dbReference type="Proteomes" id="UP000295075">
    <property type="component" value="Unassembled WGS sequence"/>
</dbReference>
<evidence type="ECO:0000313" key="11">
    <source>
        <dbReference type="EMBL" id="TDC21138.1"/>
    </source>
</evidence>
<dbReference type="CDD" id="cd16917">
    <property type="entry name" value="HATPase_UhpB-NarQ-NarX-like"/>
    <property type="match status" value="1"/>
</dbReference>
<keyword evidence="3" id="KW-0597">Phosphoprotein</keyword>
<comment type="caution">
    <text evidence="11">The sequence shown here is derived from an EMBL/GenBank/DDBJ whole genome shotgun (WGS) entry which is preliminary data.</text>
</comment>
<evidence type="ECO:0000256" key="3">
    <source>
        <dbReference type="ARBA" id="ARBA00022553"/>
    </source>
</evidence>
<accession>A0A4R4PGW1</accession>
<dbReference type="GO" id="GO:0005524">
    <property type="term" value="F:ATP binding"/>
    <property type="evidence" value="ECO:0007669"/>
    <property type="project" value="UniProtKB-KW"/>
</dbReference>
<keyword evidence="8" id="KW-0902">Two-component regulatory system</keyword>
<reference evidence="11 12" key="1">
    <citation type="submission" date="2019-03" db="EMBL/GenBank/DDBJ databases">
        <title>Draft genome sequences of novel Actinobacteria.</title>
        <authorList>
            <person name="Sahin N."/>
            <person name="Ay H."/>
            <person name="Saygin H."/>
        </authorList>
    </citation>
    <scope>NUCLEOTIDE SEQUENCE [LARGE SCALE GENOMIC DNA]</scope>
    <source>
        <strain evidence="11 12">JCM 30547</strain>
    </source>
</reference>
<dbReference type="AlphaFoldDB" id="A0A4R4PGW1"/>
<dbReference type="OrthoDB" id="227596at2"/>
<organism evidence="11 12">
    <name type="scientific">Kribbella albertanoniae</name>
    <dbReference type="NCBI Taxonomy" id="1266829"/>
    <lineage>
        <taxon>Bacteria</taxon>
        <taxon>Bacillati</taxon>
        <taxon>Actinomycetota</taxon>
        <taxon>Actinomycetes</taxon>
        <taxon>Propionibacteriales</taxon>
        <taxon>Kribbellaceae</taxon>
        <taxon>Kribbella</taxon>
    </lineage>
</organism>
<proteinExistence type="predicted"/>
<evidence type="ECO:0000256" key="1">
    <source>
        <dbReference type="ARBA" id="ARBA00000085"/>
    </source>
</evidence>
<evidence type="ECO:0000313" key="12">
    <source>
        <dbReference type="Proteomes" id="UP000295075"/>
    </source>
</evidence>
<dbReference type="SUPFAM" id="SSF55874">
    <property type="entry name" value="ATPase domain of HSP90 chaperone/DNA topoisomerase II/histidine kinase"/>
    <property type="match status" value="1"/>
</dbReference>
<evidence type="ECO:0000256" key="7">
    <source>
        <dbReference type="ARBA" id="ARBA00022840"/>
    </source>
</evidence>
<dbReference type="RefSeq" id="WP_132413815.1">
    <property type="nucleotide sequence ID" value="NZ_SMKA01000228.1"/>
</dbReference>
<dbReference type="GO" id="GO:0046983">
    <property type="term" value="F:protein dimerization activity"/>
    <property type="evidence" value="ECO:0007669"/>
    <property type="project" value="InterPro"/>
</dbReference>
<name>A0A4R4PGW1_9ACTN</name>
<keyword evidence="4" id="KW-0808">Transferase</keyword>
<feature type="transmembrane region" description="Helical" evidence="9">
    <location>
        <begin position="124"/>
        <end position="142"/>
    </location>
</feature>
<dbReference type="PANTHER" id="PTHR24421:SF10">
    <property type="entry name" value="NITRATE_NITRITE SENSOR PROTEIN NARQ"/>
    <property type="match status" value="1"/>
</dbReference>
<dbReference type="EMBL" id="SMKA01000228">
    <property type="protein sequence ID" value="TDC21138.1"/>
    <property type="molecule type" value="Genomic_DNA"/>
</dbReference>
<dbReference type="PANTHER" id="PTHR24421">
    <property type="entry name" value="NITRATE/NITRITE SENSOR PROTEIN NARX-RELATED"/>
    <property type="match status" value="1"/>
</dbReference>
<feature type="transmembrane region" description="Helical" evidence="9">
    <location>
        <begin position="96"/>
        <end position="118"/>
    </location>
</feature>
<dbReference type="Pfam" id="PF07730">
    <property type="entry name" value="HisKA_3"/>
    <property type="match status" value="1"/>
</dbReference>
<feature type="transmembrane region" description="Helical" evidence="9">
    <location>
        <begin position="63"/>
        <end position="84"/>
    </location>
</feature>
<dbReference type="Gene3D" id="3.30.565.10">
    <property type="entry name" value="Histidine kinase-like ATPase, C-terminal domain"/>
    <property type="match status" value="1"/>
</dbReference>
<evidence type="ECO:0000256" key="4">
    <source>
        <dbReference type="ARBA" id="ARBA00022679"/>
    </source>
</evidence>
<evidence type="ECO:0000259" key="10">
    <source>
        <dbReference type="Pfam" id="PF07730"/>
    </source>
</evidence>
<evidence type="ECO:0000256" key="5">
    <source>
        <dbReference type="ARBA" id="ARBA00022741"/>
    </source>
</evidence>
<keyword evidence="6 11" id="KW-0418">Kinase</keyword>
<sequence>MRARVVDGVLMVVCLAAALWPGLQSGLFDGFSPWLEWRVPDTVQIAMGVITAAVVPLRRRWPALLSVAALGTWGLATGWPPILIAQYGVGAYLRSVRIQVGLSVLTVGAVAWPLWRVAGADGSLPLSVMLCVLPAVVGLYLTSRRAVVAGLEERAQRNEREQQLRIDQARSQERAQIARDMHDVVTHRVSLMVLHATALEADDRDRAELAHRIQDIGRSALDELRTLVGVLRDESDAPLAPQPGLSDLPELVTTWQQAGLDITLDLPSSIQVSALVEHAVYRVVQEALTNAHRHAPGAKVRVEVTHAEGELGLLIRNQGGQAQQNAGTPGYGLLGISERVRLVGGELTTRRTDDTFEVAARIPGTTR</sequence>
<dbReference type="GO" id="GO:0016020">
    <property type="term" value="C:membrane"/>
    <property type="evidence" value="ECO:0007669"/>
    <property type="project" value="InterPro"/>
</dbReference>
<keyword evidence="5" id="KW-0547">Nucleotide-binding</keyword>
<dbReference type="GO" id="GO:0000155">
    <property type="term" value="F:phosphorelay sensor kinase activity"/>
    <property type="evidence" value="ECO:0007669"/>
    <property type="project" value="InterPro"/>
</dbReference>
<dbReference type="InterPro" id="IPR011712">
    <property type="entry name" value="Sig_transdc_His_kin_sub3_dim/P"/>
</dbReference>
<keyword evidence="9" id="KW-0472">Membrane</keyword>
<evidence type="ECO:0000256" key="8">
    <source>
        <dbReference type="ARBA" id="ARBA00023012"/>
    </source>
</evidence>
<dbReference type="InterPro" id="IPR036890">
    <property type="entry name" value="HATPase_C_sf"/>
</dbReference>
<keyword evidence="9" id="KW-1133">Transmembrane helix</keyword>
<protein>
    <recommendedName>
        <fullName evidence="2">histidine kinase</fullName>
        <ecNumber evidence="2">2.7.13.3</ecNumber>
    </recommendedName>
</protein>
<keyword evidence="7" id="KW-0067">ATP-binding</keyword>
<dbReference type="InterPro" id="IPR050482">
    <property type="entry name" value="Sensor_HK_TwoCompSys"/>
</dbReference>